<organism evidence="2 3">
    <name type="scientific">Lithospermum erythrorhizon</name>
    <name type="common">Purple gromwell</name>
    <name type="synonym">Lithospermum officinale var. erythrorhizon</name>
    <dbReference type="NCBI Taxonomy" id="34254"/>
    <lineage>
        <taxon>Eukaryota</taxon>
        <taxon>Viridiplantae</taxon>
        <taxon>Streptophyta</taxon>
        <taxon>Embryophyta</taxon>
        <taxon>Tracheophyta</taxon>
        <taxon>Spermatophyta</taxon>
        <taxon>Magnoliopsida</taxon>
        <taxon>eudicotyledons</taxon>
        <taxon>Gunneridae</taxon>
        <taxon>Pentapetalae</taxon>
        <taxon>asterids</taxon>
        <taxon>lamiids</taxon>
        <taxon>Boraginales</taxon>
        <taxon>Boraginaceae</taxon>
        <taxon>Boraginoideae</taxon>
        <taxon>Lithospermeae</taxon>
        <taxon>Lithospermum</taxon>
    </lineage>
</organism>
<dbReference type="EMBL" id="BAABME010005304">
    <property type="protein sequence ID" value="GAA0165232.1"/>
    <property type="molecule type" value="Genomic_DNA"/>
</dbReference>
<keyword evidence="1" id="KW-0175">Coiled coil</keyword>
<reference evidence="2 3" key="1">
    <citation type="submission" date="2024-01" db="EMBL/GenBank/DDBJ databases">
        <title>The complete chloroplast genome sequence of Lithospermum erythrorhizon: insights into the phylogenetic relationship among Boraginaceae species and the maternal lineages of purple gromwells.</title>
        <authorList>
            <person name="Okada T."/>
            <person name="Watanabe K."/>
        </authorList>
    </citation>
    <scope>NUCLEOTIDE SEQUENCE [LARGE SCALE GENOMIC DNA]</scope>
</reference>
<protein>
    <submittedName>
        <fullName evidence="2">Uncharacterized protein</fullName>
    </submittedName>
</protein>
<feature type="coiled-coil region" evidence="1">
    <location>
        <begin position="64"/>
        <end position="151"/>
    </location>
</feature>
<dbReference type="Gene3D" id="1.10.287.1490">
    <property type="match status" value="1"/>
</dbReference>
<accession>A0AAV3QME6</accession>
<dbReference type="AlphaFoldDB" id="A0AAV3QME6"/>
<evidence type="ECO:0000313" key="3">
    <source>
        <dbReference type="Proteomes" id="UP001454036"/>
    </source>
</evidence>
<name>A0AAV3QME6_LITER</name>
<sequence>MVCASRRVICGISAWRLYMQFGHSFRRKHPSSDPMDAFSLSALYMIKVSSKKTHAELEAAQVCLNERDEELNSCKEALSAEEAKCHKLREEKQTMELEHVKSCSTLEAELEKLKRDQSSLGEDVEGSRSAVLAATTRAEEAEAHAAEAKARLSPVDEEVAQQVAEFKDSEEGDLFVGKESASAFNNFPPLAGMYNEFKKSWSAEYFEGL</sequence>
<evidence type="ECO:0000256" key="1">
    <source>
        <dbReference type="SAM" id="Coils"/>
    </source>
</evidence>
<keyword evidence="3" id="KW-1185">Reference proteome</keyword>
<gene>
    <name evidence="2" type="ORF">LIER_20687</name>
</gene>
<comment type="caution">
    <text evidence="2">The sequence shown here is derived from an EMBL/GenBank/DDBJ whole genome shotgun (WGS) entry which is preliminary data.</text>
</comment>
<proteinExistence type="predicted"/>
<dbReference type="Proteomes" id="UP001454036">
    <property type="component" value="Unassembled WGS sequence"/>
</dbReference>
<evidence type="ECO:0000313" key="2">
    <source>
        <dbReference type="EMBL" id="GAA0165232.1"/>
    </source>
</evidence>